<reference evidence="1" key="1">
    <citation type="journal article" date="2023" name="Insect Mol. Biol.">
        <title>Genome sequencing provides insights into the evolution of gene families encoding plant cell wall-degrading enzymes in longhorned beetles.</title>
        <authorList>
            <person name="Shin N.R."/>
            <person name="Okamura Y."/>
            <person name="Kirsch R."/>
            <person name="Pauchet Y."/>
        </authorList>
    </citation>
    <scope>NUCLEOTIDE SEQUENCE</scope>
    <source>
        <strain evidence="1">RBIC_L_NR</strain>
    </source>
</reference>
<keyword evidence="2" id="KW-1185">Reference proteome</keyword>
<dbReference type="Gene3D" id="3.40.50.150">
    <property type="entry name" value="Vaccinia Virus protein VP39"/>
    <property type="match status" value="1"/>
</dbReference>
<accession>A0AAV8X502</accession>
<evidence type="ECO:0000313" key="2">
    <source>
        <dbReference type="Proteomes" id="UP001162156"/>
    </source>
</evidence>
<organism evidence="1 2">
    <name type="scientific">Rhamnusium bicolor</name>
    <dbReference type="NCBI Taxonomy" id="1586634"/>
    <lineage>
        <taxon>Eukaryota</taxon>
        <taxon>Metazoa</taxon>
        <taxon>Ecdysozoa</taxon>
        <taxon>Arthropoda</taxon>
        <taxon>Hexapoda</taxon>
        <taxon>Insecta</taxon>
        <taxon>Pterygota</taxon>
        <taxon>Neoptera</taxon>
        <taxon>Endopterygota</taxon>
        <taxon>Coleoptera</taxon>
        <taxon>Polyphaga</taxon>
        <taxon>Cucujiformia</taxon>
        <taxon>Chrysomeloidea</taxon>
        <taxon>Cerambycidae</taxon>
        <taxon>Lepturinae</taxon>
        <taxon>Rhagiini</taxon>
        <taxon>Rhamnusium</taxon>
    </lineage>
</organism>
<evidence type="ECO:0000313" key="1">
    <source>
        <dbReference type="EMBL" id="KAJ8933713.1"/>
    </source>
</evidence>
<dbReference type="AlphaFoldDB" id="A0AAV8X502"/>
<dbReference type="InterPro" id="IPR029063">
    <property type="entry name" value="SAM-dependent_MTases_sf"/>
</dbReference>
<gene>
    <name evidence="1" type="ORF">NQ314_013843</name>
</gene>
<proteinExistence type="predicted"/>
<dbReference type="EMBL" id="JANEYF010003819">
    <property type="protein sequence ID" value="KAJ8933713.1"/>
    <property type="molecule type" value="Genomic_DNA"/>
</dbReference>
<name>A0AAV8X502_9CUCU</name>
<dbReference type="SUPFAM" id="SSF53335">
    <property type="entry name" value="S-adenosyl-L-methionine-dependent methyltransferases"/>
    <property type="match status" value="1"/>
</dbReference>
<dbReference type="Proteomes" id="UP001162156">
    <property type="component" value="Unassembled WGS sequence"/>
</dbReference>
<protein>
    <submittedName>
        <fullName evidence="1">Uncharacterized protein</fullName>
    </submittedName>
</protein>
<comment type="caution">
    <text evidence="1">The sequence shown here is derived from an EMBL/GenBank/DDBJ whole genome shotgun (WGS) entry which is preliminary data.</text>
</comment>
<dbReference type="Pfam" id="PF01564">
    <property type="entry name" value="Spermine_synth"/>
    <property type="match status" value="1"/>
</dbReference>
<sequence length="319" mass="36135">MVQKELAETVCNLAPSSLMKRKILFLSLGSDVGHRVVKYEGHSECSGDYVIEDVETDNGEKFRRLYYMNSQLVIQSEAKIKTIKSRKGAIKEIIDLTYLTCKHHMYMSIAAHVACKDKKKSSVTVIGLGGGGLCSFLHKFLMKTNLVAVDIDEDMLKIAIDWFGFHQDDKLIAKIQDGLDYLKETSEKGEKLDAVLFDIDSKDTSVGMSCPPRQFLEKNCLGYIVKIIGDTGLFVLNIVLRDKSLRPSIFNNLKNHFKTILSYKLEEDLNEVIICLNSKICMDDLREACTQINNFCKRNSFNTNDVEVDKFMQSLSINN</sequence>